<proteinExistence type="predicted"/>
<dbReference type="EMBL" id="BAAAQN010000004">
    <property type="protein sequence ID" value="GAA2016869.1"/>
    <property type="molecule type" value="Genomic_DNA"/>
</dbReference>
<evidence type="ECO:0000313" key="2">
    <source>
        <dbReference type="Proteomes" id="UP001500751"/>
    </source>
</evidence>
<sequence>MSIHVASRRRSVASLAAAFPEARRRIYLPTYRWVLELPEALRSEVAKEIGSGAVDDL</sequence>
<comment type="caution">
    <text evidence="1">The sequence shown here is derived from an EMBL/GenBank/DDBJ whole genome shotgun (WGS) entry which is preliminary data.</text>
</comment>
<protein>
    <submittedName>
        <fullName evidence="1">Uncharacterized protein</fullName>
    </submittedName>
</protein>
<keyword evidence="2" id="KW-1185">Reference proteome</keyword>
<dbReference type="Proteomes" id="UP001500751">
    <property type="component" value="Unassembled WGS sequence"/>
</dbReference>
<name>A0ABP5F4J4_9ACTN</name>
<reference evidence="2" key="1">
    <citation type="journal article" date="2019" name="Int. J. Syst. Evol. Microbiol.">
        <title>The Global Catalogue of Microorganisms (GCM) 10K type strain sequencing project: providing services to taxonomists for standard genome sequencing and annotation.</title>
        <authorList>
            <consortium name="The Broad Institute Genomics Platform"/>
            <consortium name="The Broad Institute Genome Sequencing Center for Infectious Disease"/>
            <person name="Wu L."/>
            <person name="Ma J."/>
        </authorList>
    </citation>
    <scope>NUCLEOTIDE SEQUENCE [LARGE SCALE GENOMIC DNA]</scope>
    <source>
        <strain evidence="2">JCM 16014</strain>
    </source>
</reference>
<organism evidence="1 2">
    <name type="scientific">Catenulispora yoronensis</name>
    <dbReference type="NCBI Taxonomy" id="450799"/>
    <lineage>
        <taxon>Bacteria</taxon>
        <taxon>Bacillati</taxon>
        <taxon>Actinomycetota</taxon>
        <taxon>Actinomycetes</taxon>
        <taxon>Catenulisporales</taxon>
        <taxon>Catenulisporaceae</taxon>
        <taxon>Catenulispora</taxon>
    </lineage>
</organism>
<evidence type="ECO:0000313" key="1">
    <source>
        <dbReference type="EMBL" id="GAA2016869.1"/>
    </source>
</evidence>
<accession>A0ABP5F4J4</accession>
<gene>
    <name evidence="1" type="ORF">GCM10009839_10750</name>
</gene>